<reference evidence="1" key="1">
    <citation type="submission" date="2022-11" db="EMBL/GenBank/DDBJ databases">
        <authorList>
            <person name="Morgan W.R."/>
            <person name="Tartar A."/>
        </authorList>
    </citation>
    <scope>NUCLEOTIDE SEQUENCE</scope>
    <source>
        <strain evidence="1">ARSEF 373</strain>
    </source>
</reference>
<comment type="caution">
    <text evidence="1">The sequence shown here is derived from an EMBL/GenBank/DDBJ whole genome shotgun (WGS) entry which is preliminary data.</text>
</comment>
<dbReference type="PANTHER" id="PTHR40866">
    <property type="entry name" value="BED-TYPE DOMAIN-CONTAINING PROTEIN"/>
    <property type="match status" value="1"/>
</dbReference>
<evidence type="ECO:0000313" key="2">
    <source>
        <dbReference type="Proteomes" id="UP001146120"/>
    </source>
</evidence>
<organism evidence="1 2">
    <name type="scientific">Lagenidium giganteum</name>
    <dbReference type="NCBI Taxonomy" id="4803"/>
    <lineage>
        <taxon>Eukaryota</taxon>
        <taxon>Sar</taxon>
        <taxon>Stramenopiles</taxon>
        <taxon>Oomycota</taxon>
        <taxon>Peronosporomycetes</taxon>
        <taxon>Pythiales</taxon>
        <taxon>Pythiaceae</taxon>
    </lineage>
</organism>
<keyword evidence="2" id="KW-1185">Reference proteome</keyword>
<name>A0AAV2YZN4_9STRA</name>
<dbReference type="PANTHER" id="PTHR40866:SF1">
    <property type="entry name" value="BED-TYPE DOMAIN-CONTAINING PROTEIN"/>
    <property type="match status" value="1"/>
</dbReference>
<accession>A0AAV2YZN4</accession>
<dbReference type="AlphaFoldDB" id="A0AAV2YZN4"/>
<dbReference type="SUPFAM" id="SSF53098">
    <property type="entry name" value="Ribonuclease H-like"/>
    <property type="match status" value="1"/>
</dbReference>
<evidence type="ECO:0000313" key="1">
    <source>
        <dbReference type="EMBL" id="DAZ99535.1"/>
    </source>
</evidence>
<evidence type="ECO:0008006" key="3">
    <source>
        <dbReference type="Google" id="ProtNLM"/>
    </source>
</evidence>
<proteinExistence type="predicted"/>
<dbReference type="InterPro" id="IPR012337">
    <property type="entry name" value="RNaseH-like_sf"/>
</dbReference>
<protein>
    <recommendedName>
        <fullName evidence="3">HAT C-terminal dimerisation domain-containing protein</fullName>
    </recommendedName>
</protein>
<sequence length="264" mass="29705">FGKTISNVAFIVADNCANNKRLADILGVPLIGCASHRLNLAMKRFIDPSTLRKLTPLRPVLSQDTRKSSTFEMVRRYIELLPTLKMIESVSKKLQDAHTTMAEARVLFDGLIDWRPDLAFYLVANADIVHSPSFEKACVLVQDGERLTAEQRDELLPILVESNNPSSQSDSPRELSFAGEMLSKRARRQQLQHEHLYELVRNIPPASNVCERVFSQAKGIYSIHQHRLMPITVEALLFLKLNSDHWDLATVARTIGGSVDSDSE</sequence>
<dbReference type="EMBL" id="DAKRPA010000081">
    <property type="protein sequence ID" value="DAZ99535.1"/>
    <property type="molecule type" value="Genomic_DNA"/>
</dbReference>
<dbReference type="Proteomes" id="UP001146120">
    <property type="component" value="Unassembled WGS sequence"/>
</dbReference>
<gene>
    <name evidence="1" type="ORF">N0F65_005407</name>
</gene>
<feature type="non-terminal residue" evidence="1">
    <location>
        <position position="1"/>
    </location>
</feature>
<reference evidence="1" key="2">
    <citation type="journal article" date="2023" name="Microbiol Resour">
        <title>Decontamination and Annotation of the Draft Genome Sequence of the Oomycete Lagenidium giganteum ARSEF 373.</title>
        <authorList>
            <person name="Morgan W.R."/>
            <person name="Tartar A."/>
        </authorList>
    </citation>
    <scope>NUCLEOTIDE SEQUENCE</scope>
    <source>
        <strain evidence="1">ARSEF 373</strain>
    </source>
</reference>